<proteinExistence type="predicted"/>
<gene>
    <name evidence="3" type="ORF">GCM10011584_35160</name>
</gene>
<dbReference type="EMBL" id="BMNI01000019">
    <property type="protein sequence ID" value="GGO94344.1"/>
    <property type="molecule type" value="Genomic_DNA"/>
</dbReference>
<dbReference type="PANTHER" id="PTHR30204:SF93">
    <property type="entry name" value="HTH MERR-TYPE DOMAIN-CONTAINING PROTEIN"/>
    <property type="match status" value="1"/>
</dbReference>
<organism evidence="3 4">
    <name type="scientific">Nocardioides phosphati</name>
    <dbReference type="NCBI Taxonomy" id="1867775"/>
    <lineage>
        <taxon>Bacteria</taxon>
        <taxon>Bacillati</taxon>
        <taxon>Actinomycetota</taxon>
        <taxon>Actinomycetes</taxon>
        <taxon>Propionibacteriales</taxon>
        <taxon>Nocardioidaceae</taxon>
        <taxon>Nocardioides</taxon>
    </lineage>
</organism>
<evidence type="ECO:0000313" key="4">
    <source>
        <dbReference type="Proteomes" id="UP000655410"/>
    </source>
</evidence>
<protein>
    <submittedName>
        <fullName evidence="3">MerR family transcriptional regulator</fullName>
    </submittedName>
</protein>
<dbReference type="InterPro" id="IPR000551">
    <property type="entry name" value="MerR-type_HTH_dom"/>
</dbReference>
<comment type="caution">
    <text evidence="3">The sequence shown here is derived from an EMBL/GenBank/DDBJ whole genome shotgun (WGS) entry which is preliminary data.</text>
</comment>
<evidence type="ECO:0000256" key="1">
    <source>
        <dbReference type="ARBA" id="ARBA00023125"/>
    </source>
</evidence>
<accession>A0ABQ2NDZ5</accession>
<dbReference type="InterPro" id="IPR047057">
    <property type="entry name" value="MerR_fam"/>
</dbReference>
<dbReference type="RefSeq" id="WP_188785454.1">
    <property type="nucleotide sequence ID" value="NZ_BMNI01000019.1"/>
</dbReference>
<evidence type="ECO:0000259" key="2">
    <source>
        <dbReference type="PROSITE" id="PS50937"/>
    </source>
</evidence>
<feature type="domain" description="HTH merR-type" evidence="2">
    <location>
        <begin position="59"/>
        <end position="127"/>
    </location>
</feature>
<name>A0ABQ2NDZ5_9ACTN</name>
<dbReference type="PROSITE" id="PS50937">
    <property type="entry name" value="HTH_MERR_2"/>
    <property type="match status" value="1"/>
</dbReference>
<reference evidence="4" key="1">
    <citation type="journal article" date="2019" name="Int. J. Syst. Evol. Microbiol.">
        <title>The Global Catalogue of Microorganisms (GCM) 10K type strain sequencing project: providing services to taxonomists for standard genome sequencing and annotation.</title>
        <authorList>
            <consortium name="The Broad Institute Genomics Platform"/>
            <consortium name="The Broad Institute Genome Sequencing Center for Infectious Disease"/>
            <person name="Wu L."/>
            <person name="Ma J."/>
        </authorList>
    </citation>
    <scope>NUCLEOTIDE SEQUENCE [LARGE SCALE GENOMIC DNA]</scope>
    <source>
        <strain evidence="4">CGMCC 4.7371</strain>
    </source>
</reference>
<dbReference type="SUPFAM" id="SSF46955">
    <property type="entry name" value="Putative DNA-binding domain"/>
    <property type="match status" value="1"/>
</dbReference>
<dbReference type="Proteomes" id="UP000655410">
    <property type="component" value="Unassembled WGS sequence"/>
</dbReference>
<keyword evidence="1" id="KW-0238">DNA-binding</keyword>
<evidence type="ECO:0000313" key="3">
    <source>
        <dbReference type="EMBL" id="GGO94344.1"/>
    </source>
</evidence>
<dbReference type="SMART" id="SM00422">
    <property type="entry name" value="HTH_MERR"/>
    <property type="match status" value="1"/>
</dbReference>
<sequence>MRPATAAQLRNVEAVLESLRRGQRSLARNPRASIERAVKQLLSGNGGKAATHTEERSGAYRIDDIARITATTVRNVRAYQERGLLHPPRRQGRTAFFDDSHVTRLKLINSMLDRGYNSGHIREMLDAWEHGKSLGDVMGIEQALTPAPHDPPTMMGLVAARELAGGAVDLERFVEAGLVELKGNRVHMLRPQLLASFAEMRTYGMSTESLLKLHHDVVPLVDDITQRLVAAGVAHLSHFFDFETAQTSTDVSELVTMLIRFRALATASVTATLDSSIERTVEDLLTEYLATFVTDVSADVS</sequence>
<keyword evidence="4" id="KW-1185">Reference proteome</keyword>
<dbReference type="PANTHER" id="PTHR30204">
    <property type="entry name" value="REDOX-CYCLING DRUG-SENSING TRANSCRIPTIONAL ACTIVATOR SOXR"/>
    <property type="match status" value="1"/>
</dbReference>
<dbReference type="Pfam" id="PF13411">
    <property type="entry name" value="MerR_1"/>
    <property type="match status" value="1"/>
</dbReference>
<dbReference type="InterPro" id="IPR009061">
    <property type="entry name" value="DNA-bd_dom_put_sf"/>
</dbReference>
<dbReference type="Gene3D" id="1.10.1660.10">
    <property type="match status" value="1"/>
</dbReference>